<dbReference type="PANTHER" id="PTHR42748">
    <property type="entry name" value="NITROGEN METABOLITE REPRESSION PROTEIN NMRA FAMILY MEMBER"/>
    <property type="match status" value="1"/>
</dbReference>
<dbReference type="OrthoDB" id="3358371at2759"/>
<dbReference type="AlphaFoldDB" id="A0A438NEG5"/>
<dbReference type="Gene3D" id="3.40.50.720">
    <property type="entry name" value="NAD(P)-binding Rossmann-like Domain"/>
    <property type="match status" value="1"/>
</dbReference>
<gene>
    <name evidence="4" type="ORF">B0A52_01940</name>
</gene>
<accession>A0A438NEG5</accession>
<dbReference type="SUPFAM" id="SSF51735">
    <property type="entry name" value="NAD(P)-binding Rossmann-fold domains"/>
    <property type="match status" value="1"/>
</dbReference>
<reference evidence="4 5" key="1">
    <citation type="submission" date="2017-03" db="EMBL/GenBank/DDBJ databases">
        <title>Genomes of endolithic fungi from Antarctica.</title>
        <authorList>
            <person name="Coleine C."/>
            <person name="Masonjones S."/>
            <person name="Stajich J.E."/>
        </authorList>
    </citation>
    <scope>NUCLEOTIDE SEQUENCE [LARGE SCALE GENOMIC DNA]</scope>
    <source>
        <strain evidence="4 5">CCFEE 6314</strain>
    </source>
</reference>
<dbReference type="Gene3D" id="3.90.25.10">
    <property type="entry name" value="UDP-galactose 4-epimerase, domain 1"/>
    <property type="match status" value="1"/>
</dbReference>
<comment type="caution">
    <text evidence="4">The sequence shown here is derived from an EMBL/GenBank/DDBJ whole genome shotgun (WGS) entry which is preliminary data.</text>
</comment>
<comment type="similarity">
    <text evidence="1">Belongs to the NmrA-type oxidoreductase family.</text>
</comment>
<evidence type="ECO:0000256" key="2">
    <source>
        <dbReference type="ARBA" id="ARBA00022857"/>
    </source>
</evidence>
<dbReference type="GO" id="GO:0005634">
    <property type="term" value="C:nucleus"/>
    <property type="evidence" value="ECO:0007669"/>
    <property type="project" value="TreeGrafter"/>
</dbReference>
<keyword evidence="2" id="KW-0521">NADP</keyword>
<dbReference type="EMBL" id="NAJM01000005">
    <property type="protein sequence ID" value="RVX74108.1"/>
    <property type="molecule type" value="Genomic_DNA"/>
</dbReference>
<dbReference type="Pfam" id="PF05368">
    <property type="entry name" value="NmrA"/>
    <property type="match status" value="1"/>
</dbReference>
<organism evidence="4 5">
    <name type="scientific">Exophiala mesophila</name>
    <name type="common">Black yeast-like fungus</name>
    <dbReference type="NCBI Taxonomy" id="212818"/>
    <lineage>
        <taxon>Eukaryota</taxon>
        <taxon>Fungi</taxon>
        <taxon>Dikarya</taxon>
        <taxon>Ascomycota</taxon>
        <taxon>Pezizomycotina</taxon>
        <taxon>Eurotiomycetes</taxon>
        <taxon>Chaetothyriomycetidae</taxon>
        <taxon>Chaetothyriales</taxon>
        <taxon>Herpotrichiellaceae</taxon>
        <taxon>Exophiala</taxon>
    </lineage>
</organism>
<sequence length="345" mass="37836">MAAPKIEATETVAIVGALGTQGGSVIRWLKSSPITSQWKIRALTSSPQSDSARILGEEANISIVYCDVNDLKTIRTMFDKGQKAGEELENSQGLNLMRAAAETKTLKHLVWSTLPDSNVISQGRWKVPHFMSKQAANAYILGGYTGYDEDRGWGTLKDKCTLMSIGVYGSNFRNHLYRPIKKDGSDDYVIQLPCRPDVPFSIAGDESENVGIMVRAIFEQPDKSIGTWVSCESERISCRQWVACLGAAAKSQGVQKSVTFEECTIQSLEESWGILGNEIGQMMAYISETEGRAFENTSGLPEINASHLGVQTELVSVNVFYENLDCVALLREVDDGKKVMGTASR</sequence>
<evidence type="ECO:0000313" key="4">
    <source>
        <dbReference type="EMBL" id="RVX74108.1"/>
    </source>
</evidence>
<protein>
    <recommendedName>
        <fullName evidence="3">NmrA-like domain-containing protein</fullName>
    </recommendedName>
</protein>
<evidence type="ECO:0000256" key="1">
    <source>
        <dbReference type="ARBA" id="ARBA00006328"/>
    </source>
</evidence>
<dbReference type="InterPro" id="IPR008030">
    <property type="entry name" value="NmrA-like"/>
</dbReference>
<dbReference type="PANTHER" id="PTHR42748:SF28">
    <property type="entry name" value="NMRA-LIKE DOMAIN-CONTAINING PROTEIN"/>
    <property type="match status" value="1"/>
</dbReference>
<dbReference type="InterPro" id="IPR036291">
    <property type="entry name" value="NAD(P)-bd_dom_sf"/>
</dbReference>
<name>A0A438NEG5_EXOME</name>
<proteinExistence type="inferred from homology"/>
<feature type="domain" description="NmrA-like" evidence="3">
    <location>
        <begin position="9"/>
        <end position="292"/>
    </location>
</feature>
<dbReference type="InterPro" id="IPR051164">
    <property type="entry name" value="NmrA-like_oxidored"/>
</dbReference>
<evidence type="ECO:0000259" key="3">
    <source>
        <dbReference type="Pfam" id="PF05368"/>
    </source>
</evidence>
<evidence type="ECO:0000313" key="5">
    <source>
        <dbReference type="Proteomes" id="UP000288859"/>
    </source>
</evidence>
<dbReference type="Proteomes" id="UP000288859">
    <property type="component" value="Unassembled WGS sequence"/>
</dbReference>